<reference evidence="9" key="1">
    <citation type="submission" date="2018-06" db="EMBL/GenBank/DDBJ databases">
        <authorList>
            <person name="Zhirakovskaya E."/>
        </authorList>
    </citation>
    <scope>NUCLEOTIDE SEQUENCE</scope>
</reference>
<dbReference type="SUPFAM" id="SSF53448">
    <property type="entry name" value="Nucleotide-diphospho-sugar transferases"/>
    <property type="match status" value="1"/>
</dbReference>
<dbReference type="GO" id="GO:0016779">
    <property type="term" value="F:nucleotidyltransferase activity"/>
    <property type="evidence" value="ECO:0007669"/>
    <property type="project" value="TreeGrafter"/>
</dbReference>
<proteinExistence type="inferred from homology"/>
<dbReference type="InterPro" id="IPR013482">
    <property type="entry name" value="Molybde_CF_guanTrfase"/>
</dbReference>
<keyword evidence="5" id="KW-0460">Magnesium</keyword>
<organism evidence="9">
    <name type="scientific">hydrothermal vent metagenome</name>
    <dbReference type="NCBI Taxonomy" id="652676"/>
    <lineage>
        <taxon>unclassified sequences</taxon>
        <taxon>metagenomes</taxon>
        <taxon>ecological metagenomes</taxon>
    </lineage>
</organism>
<keyword evidence="3" id="KW-0479">Metal-binding</keyword>
<evidence type="ECO:0000256" key="4">
    <source>
        <dbReference type="ARBA" id="ARBA00022741"/>
    </source>
</evidence>
<evidence type="ECO:0000256" key="6">
    <source>
        <dbReference type="ARBA" id="ARBA00023134"/>
    </source>
</evidence>
<dbReference type="InterPro" id="IPR025877">
    <property type="entry name" value="MobA-like_NTP_Trfase"/>
</dbReference>
<dbReference type="InterPro" id="IPR029044">
    <property type="entry name" value="Nucleotide-diphossugar_trans"/>
</dbReference>
<keyword evidence="4" id="KW-0547">Nucleotide-binding</keyword>
<keyword evidence="2" id="KW-0808">Transferase</keyword>
<name>A0A3B0Z225_9ZZZZ</name>
<evidence type="ECO:0000256" key="1">
    <source>
        <dbReference type="ARBA" id="ARBA00022490"/>
    </source>
</evidence>
<dbReference type="PANTHER" id="PTHR19136:SF81">
    <property type="entry name" value="MOLYBDENUM COFACTOR GUANYLYLTRANSFERASE"/>
    <property type="match status" value="1"/>
</dbReference>
<dbReference type="AlphaFoldDB" id="A0A3B0Z225"/>
<evidence type="ECO:0000256" key="7">
    <source>
        <dbReference type="ARBA" id="ARBA00023150"/>
    </source>
</evidence>
<dbReference type="Pfam" id="PF12804">
    <property type="entry name" value="NTP_transf_3"/>
    <property type="match status" value="1"/>
</dbReference>
<dbReference type="PANTHER" id="PTHR19136">
    <property type="entry name" value="MOLYBDENUM COFACTOR GUANYLYLTRANSFERASE"/>
    <property type="match status" value="1"/>
</dbReference>
<dbReference type="GO" id="GO:0005525">
    <property type="term" value="F:GTP binding"/>
    <property type="evidence" value="ECO:0007669"/>
    <property type="project" value="UniProtKB-KW"/>
</dbReference>
<evidence type="ECO:0000256" key="5">
    <source>
        <dbReference type="ARBA" id="ARBA00022842"/>
    </source>
</evidence>
<accession>A0A3B0Z225</accession>
<protein>
    <recommendedName>
        <fullName evidence="8">MobA-like NTP transferase domain-containing protein</fullName>
    </recommendedName>
</protein>
<dbReference type="GO" id="GO:0046872">
    <property type="term" value="F:metal ion binding"/>
    <property type="evidence" value="ECO:0007669"/>
    <property type="project" value="UniProtKB-KW"/>
</dbReference>
<dbReference type="NCBIfam" id="TIGR02665">
    <property type="entry name" value="molyb_mobA"/>
    <property type="match status" value="1"/>
</dbReference>
<dbReference type="EMBL" id="UOFL01000221">
    <property type="protein sequence ID" value="VAW81532.1"/>
    <property type="molecule type" value="Genomic_DNA"/>
</dbReference>
<sequence>MTSSSDISALILAGGKASRFNGQDKGLVELQGSTMITQVIQALKPQVNTILISANRNVESYKTYGYPVVRDQLFDLDKLQGPLAGILQGMRKATTPWLLLSPCDTPFIQANYCQKMIAALNSHTNKIAVAVHQGKLQPLFSLMPITFQQSLEKSLNDKNYKVGQWIKSMPHIEVDFLASKMFTNINTPDELTLATDINKNS</sequence>
<keyword evidence="1" id="KW-0963">Cytoplasm</keyword>
<dbReference type="GO" id="GO:0006777">
    <property type="term" value="P:Mo-molybdopterin cofactor biosynthetic process"/>
    <property type="evidence" value="ECO:0007669"/>
    <property type="project" value="UniProtKB-KW"/>
</dbReference>
<evidence type="ECO:0000256" key="3">
    <source>
        <dbReference type="ARBA" id="ARBA00022723"/>
    </source>
</evidence>
<gene>
    <name evidence="9" type="ORF">MNBD_GAMMA12-2490</name>
</gene>
<dbReference type="Gene3D" id="3.90.550.10">
    <property type="entry name" value="Spore Coat Polysaccharide Biosynthesis Protein SpsA, Chain A"/>
    <property type="match status" value="1"/>
</dbReference>
<evidence type="ECO:0000313" key="9">
    <source>
        <dbReference type="EMBL" id="VAW81532.1"/>
    </source>
</evidence>
<evidence type="ECO:0000256" key="2">
    <source>
        <dbReference type="ARBA" id="ARBA00022679"/>
    </source>
</evidence>
<keyword evidence="6" id="KW-0342">GTP-binding</keyword>
<evidence type="ECO:0000259" key="8">
    <source>
        <dbReference type="Pfam" id="PF12804"/>
    </source>
</evidence>
<dbReference type="HAMAP" id="MF_00316">
    <property type="entry name" value="MobA"/>
    <property type="match status" value="1"/>
</dbReference>
<feature type="domain" description="MobA-like NTP transferase" evidence="8">
    <location>
        <begin position="9"/>
        <end position="159"/>
    </location>
</feature>
<dbReference type="CDD" id="cd02503">
    <property type="entry name" value="MobA"/>
    <property type="match status" value="1"/>
</dbReference>
<keyword evidence="7" id="KW-0501">Molybdenum cofactor biosynthesis</keyword>